<organism evidence="2 3">
    <name type="scientific">Undibacterium parvum</name>
    <dbReference type="NCBI Taxonomy" id="401471"/>
    <lineage>
        <taxon>Bacteria</taxon>
        <taxon>Pseudomonadati</taxon>
        <taxon>Pseudomonadota</taxon>
        <taxon>Betaproteobacteria</taxon>
        <taxon>Burkholderiales</taxon>
        <taxon>Oxalobacteraceae</taxon>
        <taxon>Undibacterium</taxon>
    </lineage>
</organism>
<feature type="transmembrane region" description="Helical" evidence="1">
    <location>
        <begin position="31"/>
        <end position="54"/>
    </location>
</feature>
<dbReference type="OrthoDB" id="6228034at2"/>
<dbReference type="Proteomes" id="UP000275663">
    <property type="component" value="Chromosome"/>
</dbReference>
<keyword evidence="3" id="KW-1185">Reference proteome</keyword>
<reference evidence="2 3" key="1">
    <citation type="journal article" date="2011" name="Int. J. Syst. Evol. Microbiol.">
        <title>Description of Undibacterium oligocarboniphilum sp. nov., isolated from purified water, and Undibacterium pigrum strain CCUG 49012 as the type strain of Undibacterium parvum sp. nov., and emended descriptions of the genus Undibacterium and the species Undibacterium pigrum.</title>
        <authorList>
            <person name="Eder W."/>
            <person name="Wanner G."/>
            <person name="Ludwig W."/>
            <person name="Busse H.J."/>
            <person name="Ziemke-Kageler F."/>
            <person name="Lang E."/>
        </authorList>
    </citation>
    <scope>NUCLEOTIDE SEQUENCE [LARGE SCALE GENOMIC DNA]</scope>
    <source>
        <strain evidence="2 3">DSM 23061</strain>
    </source>
</reference>
<dbReference type="EMBL" id="CP034464">
    <property type="protein sequence ID" value="AZP12085.1"/>
    <property type="molecule type" value="Genomic_DNA"/>
</dbReference>
<dbReference type="KEGG" id="upv:EJN92_08795"/>
<feature type="transmembrane region" description="Helical" evidence="1">
    <location>
        <begin position="134"/>
        <end position="157"/>
    </location>
</feature>
<name>A0A3S9HIZ8_9BURK</name>
<evidence type="ECO:0000313" key="2">
    <source>
        <dbReference type="EMBL" id="AZP12085.1"/>
    </source>
</evidence>
<proteinExistence type="predicted"/>
<dbReference type="AlphaFoldDB" id="A0A3S9HIZ8"/>
<evidence type="ECO:0000256" key="1">
    <source>
        <dbReference type="SAM" id="Phobius"/>
    </source>
</evidence>
<sequence>MRHAKPSLHHPSQALAAHRHQHFRLERWHRWSLYAVLSGLTLSGAVWLIARYFLRQVGEFGESLHPWEHPAIQVHGGLAMLCLFLLGALLQLHMRRAHRAQRNRATGWSMIALFASLSMSGYALYYLASEQSRIWWSGAHSVLGLGLPLLLILHILIGRKTIHNF</sequence>
<keyword evidence="1" id="KW-0812">Transmembrane</keyword>
<accession>A0A3S9HIZ8</accession>
<dbReference type="RefSeq" id="WP_126127467.1">
    <property type="nucleotide sequence ID" value="NZ_CP034464.1"/>
</dbReference>
<keyword evidence="1" id="KW-0472">Membrane</keyword>
<evidence type="ECO:0000313" key="3">
    <source>
        <dbReference type="Proteomes" id="UP000275663"/>
    </source>
</evidence>
<protein>
    <submittedName>
        <fullName evidence="2">DUF4405 domain-containing protein</fullName>
    </submittedName>
</protein>
<feature type="transmembrane region" description="Helical" evidence="1">
    <location>
        <begin position="105"/>
        <end position="128"/>
    </location>
</feature>
<feature type="transmembrane region" description="Helical" evidence="1">
    <location>
        <begin position="74"/>
        <end position="93"/>
    </location>
</feature>
<keyword evidence="1" id="KW-1133">Transmembrane helix</keyword>
<gene>
    <name evidence="2" type="ORF">EJN92_08795</name>
</gene>